<dbReference type="EMBL" id="JAXIVS010000009">
    <property type="protein sequence ID" value="MDY7229901.1"/>
    <property type="molecule type" value="Genomic_DNA"/>
</dbReference>
<comment type="caution">
    <text evidence="2">The sequence shown here is derived from an EMBL/GenBank/DDBJ whole genome shotgun (WGS) entry which is preliminary data.</text>
</comment>
<keyword evidence="3" id="KW-1185">Reference proteome</keyword>
<feature type="coiled-coil region" evidence="1">
    <location>
        <begin position="376"/>
        <end position="403"/>
    </location>
</feature>
<dbReference type="Proteomes" id="UP001291309">
    <property type="component" value="Unassembled WGS sequence"/>
</dbReference>
<reference evidence="2 3" key="1">
    <citation type="submission" date="2023-12" db="EMBL/GenBank/DDBJ databases">
        <title>the genome sequence of Hyalangium sp. s54d21.</title>
        <authorList>
            <person name="Zhang X."/>
        </authorList>
    </citation>
    <scope>NUCLEOTIDE SEQUENCE [LARGE SCALE GENOMIC DNA]</scope>
    <source>
        <strain evidence="3">s54d21</strain>
    </source>
</reference>
<feature type="coiled-coil region" evidence="1">
    <location>
        <begin position="437"/>
        <end position="491"/>
    </location>
</feature>
<gene>
    <name evidence="2" type="ORF">SYV04_26140</name>
</gene>
<dbReference type="RefSeq" id="WP_321548621.1">
    <property type="nucleotide sequence ID" value="NZ_JAXIVS010000009.1"/>
</dbReference>
<name>A0ABU5H9B2_9BACT</name>
<feature type="coiled-coil region" evidence="1">
    <location>
        <begin position="282"/>
        <end position="323"/>
    </location>
</feature>
<proteinExistence type="predicted"/>
<feature type="coiled-coil region" evidence="1">
    <location>
        <begin position="188"/>
        <end position="248"/>
    </location>
</feature>
<organism evidence="2 3">
    <name type="scientific">Hyalangium rubrum</name>
    <dbReference type="NCBI Taxonomy" id="3103134"/>
    <lineage>
        <taxon>Bacteria</taxon>
        <taxon>Pseudomonadati</taxon>
        <taxon>Myxococcota</taxon>
        <taxon>Myxococcia</taxon>
        <taxon>Myxococcales</taxon>
        <taxon>Cystobacterineae</taxon>
        <taxon>Archangiaceae</taxon>
        <taxon>Hyalangium</taxon>
    </lineage>
</organism>
<sequence>MTAKILNVQRLQRFSGDVCEELEFASGVNVIVGEPNAGKTKWLQTLDYLLGDTGTVEDALGEEVVAHYDRARVELLIDGEPLILERRWTEKGGRTKLLINDESVPASEFSAFFLQHLGLPLVRIPKGDPYSENTWPDLSWRMLLRHLYRREDSWHEFIVKQIEAEQHAAVVLFLGAAPAVFSSDYARLVEAQKQQTRLEAQKATFEQTVQEIAREMVTVEEASAGFTRDSLAAAIRQLEEQVAAGQAQRTAALESLRRDAEAGAAEASSSQAETFAKYGTALEAARARRTRLKEQVERGTERIASLTLRLNSARSELAKLDRARSAGDILGPLRVTHCPVCDRAVSQQAAPPHECYLCHQPLTQPTEPGKSTTARLDFERQQLKEEASELEGLLERLKAEDAEARLLGQDVAEEITRLEGLLRPVRTAAAWILPPELAVADQETGRLQERIRQLQRIGTTLDRREELARRVDALRQDIARLKSAVQEKKAEPEFTELGDRLAAAMTDYLNALNGPDRARWGPRQVSVTVTEERLRLLVDRQPWQRMLGAHLRAYFFLAYQYALLKLCRTEPFAYPGLLLIDFPANLSEIGISAQENYLLRPFVDLLERDEFKGMQLIAAGRAFAGLRGARQIDLPRR</sequence>
<dbReference type="InterPro" id="IPR027417">
    <property type="entry name" value="P-loop_NTPase"/>
</dbReference>
<evidence type="ECO:0000256" key="1">
    <source>
        <dbReference type="SAM" id="Coils"/>
    </source>
</evidence>
<keyword evidence="1" id="KW-0175">Coiled coil</keyword>
<dbReference type="Gene3D" id="3.40.50.300">
    <property type="entry name" value="P-loop containing nucleotide triphosphate hydrolases"/>
    <property type="match status" value="1"/>
</dbReference>
<evidence type="ECO:0000313" key="3">
    <source>
        <dbReference type="Proteomes" id="UP001291309"/>
    </source>
</evidence>
<protein>
    <recommendedName>
        <fullName evidence="4">Rad50/SbcC-type AAA domain-containing protein</fullName>
    </recommendedName>
</protein>
<accession>A0ABU5H9B2</accession>
<evidence type="ECO:0000313" key="2">
    <source>
        <dbReference type="EMBL" id="MDY7229901.1"/>
    </source>
</evidence>
<evidence type="ECO:0008006" key="4">
    <source>
        <dbReference type="Google" id="ProtNLM"/>
    </source>
</evidence>
<dbReference type="SUPFAM" id="SSF52540">
    <property type="entry name" value="P-loop containing nucleoside triphosphate hydrolases"/>
    <property type="match status" value="1"/>
</dbReference>